<reference evidence="4 5" key="1">
    <citation type="submission" date="2019-08" db="EMBL/GenBank/DDBJ databases">
        <title>Draft genome sequences of two oriental melons (Cucumis melo L. var makuwa).</title>
        <authorList>
            <person name="Kwon S.-Y."/>
        </authorList>
    </citation>
    <scope>NUCLEOTIDE SEQUENCE [LARGE SCALE GENOMIC DNA]</scope>
    <source>
        <strain evidence="5">cv. Chang Bougi</strain>
        <strain evidence="4">cv. SW 3</strain>
        <tissue evidence="3">Leaf</tissue>
    </source>
</reference>
<feature type="transmembrane region" description="Helical" evidence="1">
    <location>
        <begin position="36"/>
        <end position="64"/>
    </location>
</feature>
<evidence type="ECO:0000313" key="4">
    <source>
        <dbReference type="Proteomes" id="UP000321393"/>
    </source>
</evidence>
<evidence type="ECO:0000256" key="1">
    <source>
        <dbReference type="SAM" id="Phobius"/>
    </source>
</evidence>
<dbReference type="GO" id="GO:0006508">
    <property type="term" value="P:proteolysis"/>
    <property type="evidence" value="ECO:0007669"/>
    <property type="project" value="UniProtKB-KW"/>
</dbReference>
<proteinExistence type="predicted"/>
<dbReference type="Proteomes" id="UP000321947">
    <property type="component" value="Unassembled WGS sequence"/>
</dbReference>
<organism evidence="3 5">
    <name type="scientific">Cucumis melo var. makuwa</name>
    <name type="common">Oriental melon</name>
    <dbReference type="NCBI Taxonomy" id="1194695"/>
    <lineage>
        <taxon>Eukaryota</taxon>
        <taxon>Viridiplantae</taxon>
        <taxon>Streptophyta</taxon>
        <taxon>Embryophyta</taxon>
        <taxon>Tracheophyta</taxon>
        <taxon>Spermatophyta</taxon>
        <taxon>Magnoliopsida</taxon>
        <taxon>eudicotyledons</taxon>
        <taxon>Gunneridae</taxon>
        <taxon>Pentapetalae</taxon>
        <taxon>rosids</taxon>
        <taxon>fabids</taxon>
        <taxon>Cucurbitales</taxon>
        <taxon>Cucurbitaceae</taxon>
        <taxon>Benincaseae</taxon>
        <taxon>Cucumis</taxon>
    </lineage>
</organism>
<evidence type="ECO:0000313" key="5">
    <source>
        <dbReference type="Proteomes" id="UP000321947"/>
    </source>
</evidence>
<dbReference type="EMBL" id="SSTE01014539">
    <property type="protein sequence ID" value="KAA0045417.1"/>
    <property type="molecule type" value="Genomic_DNA"/>
</dbReference>
<keyword evidence="3" id="KW-0645">Protease</keyword>
<sequence>MRYLSRFVLKVGSLDPSGLRFVAESRGKGLLLLDSTLGIMTVMCSLVILIVRFELLCVACAYGWAILSMKCGFWTVIVPLNRKLTVVFLSGTSSGSLTGSLWLERSFIARQESLMVIRKILLRRGTHKGSHGGRGRGEGRVQPEMQTVAQATNPVAPVIHVDLTSMEQRFKDLIMKTRAP</sequence>
<evidence type="ECO:0000313" key="3">
    <source>
        <dbReference type="EMBL" id="TYK04269.1"/>
    </source>
</evidence>
<keyword evidence="1" id="KW-1133">Transmembrane helix</keyword>
<dbReference type="AlphaFoldDB" id="A0A5D3C1M4"/>
<accession>A0A5D3C1M4</accession>
<comment type="caution">
    <text evidence="3">The sequence shown here is derived from an EMBL/GenBank/DDBJ whole genome shotgun (WGS) entry which is preliminary data.</text>
</comment>
<keyword evidence="1" id="KW-0472">Membrane</keyword>
<dbReference type="EMBL" id="SSTD01014457">
    <property type="protein sequence ID" value="TYK04269.1"/>
    <property type="molecule type" value="Genomic_DNA"/>
</dbReference>
<keyword evidence="1" id="KW-0812">Transmembrane</keyword>
<name>A0A5D3C1M4_CUCMM</name>
<evidence type="ECO:0000313" key="2">
    <source>
        <dbReference type="EMBL" id="KAA0045417.1"/>
    </source>
</evidence>
<dbReference type="GO" id="GO:0008233">
    <property type="term" value="F:peptidase activity"/>
    <property type="evidence" value="ECO:0007669"/>
    <property type="project" value="UniProtKB-KW"/>
</dbReference>
<keyword evidence="3" id="KW-0378">Hydrolase</keyword>
<gene>
    <name evidence="3" type="ORF">E5676_scaffold4559G00220</name>
    <name evidence="2" type="ORF">E6C27_scaffold294G00100</name>
</gene>
<protein>
    <submittedName>
        <fullName evidence="3">Gag protease polyprotein</fullName>
    </submittedName>
</protein>
<dbReference type="Proteomes" id="UP000321393">
    <property type="component" value="Unassembled WGS sequence"/>
</dbReference>